<reference evidence="1" key="1">
    <citation type="journal article" date="2007" name="PLoS ONE">
        <title>The first genome sequence of an elite grapevine cultivar (Pinot noir Vitis vinifera L.): coping with a highly heterozygous genome.</title>
        <authorList>
            <person name="Velasco R."/>
            <person name="Zharkikh A."/>
            <person name="Troggio M."/>
            <person name="Cartwright D.A."/>
            <person name="Cestaro A."/>
            <person name="Pruss D."/>
            <person name="Pindo M."/>
            <person name="FitzGerald L.M."/>
            <person name="Vezzulli S."/>
            <person name="Reid J."/>
            <person name="Malacarne G."/>
            <person name="Iliev D."/>
            <person name="Coppola G."/>
            <person name="Wardell B."/>
            <person name="Micheletti D."/>
            <person name="Macalma T."/>
            <person name="Facci M."/>
            <person name="Mitchell J.T."/>
            <person name="Perazzolli M."/>
            <person name="Eldredge G."/>
            <person name="Gatto P."/>
            <person name="Oyzerski R."/>
            <person name="Moretto M."/>
            <person name="Gutin N."/>
            <person name="Stefanini M."/>
            <person name="Chen Y."/>
            <person name="Segala C."/>
            <person name="Davenport C."/>
            <person name="Dematte L."/>
            <person name="Mraz A."/>
            <person name="Battilana J."/>
            <person name="Stormo K."/>
            <person name="Costa F."/>
            <person name="Tao Q."/>
            <person name="Si-Ammour A."/>
            <person name="Harkins T."/>
            <person name="Lackey A."/>
            <person name="Perbost C."/>
            <person name="Taillon B."/>
            <person name="Stella A."/>
            <person name="Solovyev V."/>
            <person name="Fawcett J.A."/>
            <person name="Sterck L."/>
            <person name="Vandepoele K."/>
            <person name="Grando S.M."/>
            <person name="Toppo S."/>
            <person name="Moser C."/>
            <person name="Lanchbury J."/>
            <person name="Bogden R."/>
            <person name="Skolnick M."/>
            <person name="Sgaramella V."/>
            <person name="Bhatnagar S.K."/>
            <person name="Fontana P."/>
            <person name="Gutin A."/>
            <person name="Van de Peer Y."/>
            <person name="Salamini F."/>
            <person name="Viola R."/>
        </authorList>
    </citation>
    <scope>NUCLEOTIDE SEQUENCE</scope>
</reference>
<accession>A5B4K0</accession>
<dbReference type="AlphaFoldDB" id="A5B4K0"/>
<sequence length="195" mass="21413">MIRTTYPDRICYRPGSPDRRSTPHVLLGNSDGVDLDSLARSVSSGRGVRLRSIAHSTRGRILSGRLSTFSGHFISEILCADILHPDVSRAPTFYIRISHIRMGKEDVSASSVINFVNYSLNQRAPAGHESVETPIGNESNGAVAGESANFIVILFQGTCGFHHKFVNTSCVCQSGYEIVEEGLLNLKHLITRSWK</sequence>
<gene>
    <name evidence="1" type="ORF">VITISV_011152</name>
</gene>
<name>A5B4K0_VITVI</name>
<protein>
    <submittedName>
        <fullName evidence="1">Uncharacterized protein</fullName>
    </submittedName>
</protein>
<proteinExistence type="predicted"/>
<evidence type="ECO:0000313" key="1">
    <source>
        <dbReference type="EMBL" id="CAN65224.1"/>
    </source>
</evidence>
<organism evidence="1">
    <name type="scientific">Vitis vinifera</name>
    <name type="common">Grape</name>
    <dbReference type="NCBI Taxonomy" id="29760"/>
    <lineage>
        <taxon>Eukaryota</taxon>
        <taxon>Viridiplantae</taxon>
        <taxon>Streptophyta</taxon>
        <taxon>Embryophyta</taxon>
        <taxon>Tracheophyta</taxon>
        <taxon>Spermatophyta</taxon>
        <taxon>Magnoliopsida</taxon>
        <taxon>eudicotyledons</taxon>
        <taxon>Gunneridae</taxon>
        <taxon>Pentapetalae</taxon>
        <taxon>rosids</taxon>
        <taxon>Vitales</taxon>
        <taxon>Vitaceae</taxon>
        <taxon>Viteae</taxon>
        <taxon>Vitis</taxon>
    </lineage>
</organism>
<dbReference type="EMBL" id="AM446357">
    <property type="protein sequence ID" value="CAN65224.1"/>
    <property type="molecule type" value="Genomic_DNA"/>
</dbReference>